<evidence type="ECO:0000256" key="1">
    <source>
        <dbReference type="SAM" id="SignalP"/>
    </source>
</evidence>
<evidence type="ECO:0008006" key="4">
    <source>
        <dbReference type="Google" id="ProtNLM"/>
    </source>
</evidence>
<evidence type="ECO:0000313" key="3">
    <source>
        <dbReference type="Proteomes" id="UP000593892"/>
    </source>
</evidence>
<feature type="chain" id="PRO_5033045647" description="Porin" evidence="1">
    <location>
        <begin position="19"/>
        <end position="357"/>
    </location>
</feature>
<dbReference type="RefSeq" id="WP_194449800.1">
    <property type="nucleotide sequence ID" value="NZ_CP063849.1"/>
</dbReference>
<name>A0A7S7NQX1_PALFE</name>
<keyword evidence="1" id="KW-0732">Signal</keyword>
<reference evidence="2 3" key="1">
    <citation type="submission" date="2020-10" db="EMBL/GenBank/DDBJ databases">
        <title>Complete genome sequence of Paludibaculum fermentans P105T, a facultatively anaerobic acidobacterium capable of dissimilatory Fe(III) reduction.</title>
        <authorList>
            <person name="Dedysh S.N."/>
            <person name="Beletsky A.V."/>
            <person name="Kulichevskaya I.S."/>
            <person name="Mardanov A.V."/>
            <person name="Ravin N.V."/>
        </authorList>
    </citation>
    <scope>NUCLEOTIDE SEQUENCE [LARGE SCALE GENOMIC DNA]</scope>
    <source>
        <strain evidence="2 3">P105</strain>
    </source>
</reference>
<keyword evidence="3" id="KW-1185">Reference proteome</keyword>
<dbReference type="Proteomes" id="UP000593892">
    <property type="component" value="Chromosome"/>
</dbReference>
<dbReference type="EMBL" id="CP063849">
    <property type="protein sequence ID" value="QOY88137.1"/>
    <property type="molecule type" value="Genomic_DNA"/>
</dbReference>
<dbReference type="KEGG" id="pfer:IRI77_36280"/>
<dbReference type="SUPFAM" id="SSF56935">
    <property type="entry name" value="Porins"/>
    <property type="match status" value="1"/>
</dbReference>
<protein>
    <recommendedName>
        <fullName evidence="4">Porin</fullName>
    </recommendedName>
</protein>
<gene>
    <name evidence="2" type="ORF">IRI77_36280</name>
</gene>
<dbReference type="AlphaFoldDB" id="A0A7S7NQX1"/>
<accession>A0A7S7NQX1</accession>
<sequence length="357" mass="39656">MRLLVVILMLCGGLPAQEANSGFELRTALSAGGFFTDRLTAPPRDGAPAAAGTRAVFYPSWKINRHWTVAATYQVYTRPYFYEQFNTQGHGLKGDLLQAHLSYSQFWKNGSLVVRAGQLSSAFGSFLLHYDDMANPLIDMPATYGYYYKPITTLGQAGAQADLTVSRFDFRAQLVNSSPANRRSVFDNDQYGTWAGGAGVTLMQGLRVGVSAYRGPYLHRGYAFYRAGEAKPRDLPGSAYGLDVEWARGHWDVTGEWQKFQRAYRVVPFLNQHSGYAEARRVLHPRWYVAGRAGYTRSSRNPANDIYEVTVGYRPNSHQLLKVGYQIQHGPATPGASGNTFAIQLVTTLRLISIAKD</sequence>
<feature type="signal peptide" evidence="1">
    <location>
        <begin position="1"/>
        <end position="18"/>
    </location>
</feature>
<proteinExistence type="predicted"/>
<organism evidence="2 3">
    <name type="scientific">Paludibaculum fermentans</name>
    <dbReference type="NCBI Taxonomy" id="1473598"/>
    <lineage>
        <taxon>Bacteria</taxon>
        <taxon>Pseudomonadati</taxon>
        <taxon>Acidobacteriota</taxon>
        <taxon>Terriglobia</taxon>
        <taxon>Bryobacterales</taxon>
        <taxon>Bryobacteraceae</taxon>
        <taxon>Paludibaculum</taxon>
    </lineage>
</organism>
<evidence type="ECO:0000313" key="2">
    <source>
        <dbReference type="EMBL" id="QOY88137.1"/>
    </source>
</evidence>